<accession>A0A3E1HDR1</accession>
<proteinExistence type="predicted"/>
<organism evidence="1 2">
    <name type="scientific">Mycobacterium uberis</name>
    <dbReference type="NCBI Taxonomy" id="2162698"/>
    <lineage>
        <taxon>Bacteria</taxon>
        <taxon>Bacillati</taxon>
        <taxon>Actinomycetota</taxon>
        <taxon>Actinomycetes</taxon>
        <taxon>Mycobacteriales</taxon>
        <taxon>Mycobacteriaceae</taxon>
        <taxon>Mycobacterium</taxon>
    </lineage>
</organism>
<evidence type="ECO:0000313" key="2">
    <source>
        <dbReference type="Proteomes" id="UP000258522"/>
    </source>
</evidence>
<name>A0A3E1HDR1_9MYCO</name>
<keyword evidence="2" id="KW-1185">Reference proteome</keyword>
<gene>
    <name evidence="1" type="ORF">MUBE_13080</name>
</gene>
<sequence>MGVVQAVVVSERETWCLFYYEDGGQRRVHDYFALMPYTPVSLLMQEYSFYRPAMNMSAMCPSGNAGILTAKIWLDCGVADGGRRGKYRAVRCVPALPEGQLRISNERSCGGVRTVTRYSRQAYTNVLGGIMSHDVYHATSVDPDPHTQLEACVRHSNKQVLTPAQLDT</sequence>
<evidence type="ECO:0000313" key="1">
    <source>
        <dbReference type="EMBL" id="RFD24618.1"/>
    </source>
</evidence>
<comment type="caution">
    <text evidence="1">The sequence shown here is derived from an EMBL/GenBank/DDBJ whole genome shotgun (WGS) entry which is preliminary data.</text>
</comment>
<reference evidence="1 2" key="1">
    <citation type="submission" date="2018-07" db="EMBL/GenBank/DDBJ databases">
        <title>Whole genome sequence of Mycobacterium uberis.</title>
        <authorList>
            <person name="Benjak A."/>
        </authorList>
    </citation>
    <scope>NUCLEOTIDE SEQUENCE [LARGE SCALE GENOMIC DNA]</scope>
    <source>
        <strain evidence="1 2">Jura</strain>
    </source>
</reference>
<dbReference type="AlphaFoldDB" id="A0A3E1HDR1"/>
<protein>
    <submittedName>
        <fullName evidence="1">Uncharacterized protein</fullName>
    </submittedName>
</protein>
<dbReference type="EMBL" id="QAYL01000027">
    <property type="protein sequence ID" value="RFD24618.1"/>
    <property type="molecule type" value="Genomic_DNA"/>
</dbReference>
<dbReference type="Proteomes" id="UP000258522">
    <property type="component" value="Unassembled WGS sequence"/>
</dbReference>